<accession>A0ACC1I9S0</accession>
<dbReference type="EMBL" id="JANBPG010001246">
    <property type="protein sequence ID" value="KAJ1890949.1"/>
    <property type="molecule type" value="Genomic_DNA"/>
</dbReference>
<keyword evidence="2" id="KW-1185">Reference proteome</keyword>
<organism evidence="1 2">
    <name type="scientific">Kickxella alabastrina</name>
    <dbReference type="NCBI Taxonomy" id="61397"/>
    <lineage>
        <taxon>Eukaryota</taxon>
        <taxon>Fungi</taxon>
        <taxon>Fungi incertae sedis</taxon>
        <taxon>Zoopagomycota</taxon>
        <taxon>Kickxellomycotina</taxon>
        <taxon>Kickxellomycetes</taxon>
        <taxon>Kickxellales</taxon>
        <taxon>Kickxellaceae</taxon>
        <taxon>Kickxella</taxon>
    </lineage>
</organism>
<reference evidence="1" key="1">
    <citation type="submission" date="2022-07" db="EMBL/GenBank/DDBJ databases">
        <title>Phylogenomic reconstructions and comparative analyses of Kickxellomycotina fungi.</title>
        <authorList>
            <person name="Reynolds N.K."/>
            <person name="Stajich J.E."/>
            <person name="Barry K."/>
            <person name="Grigoriev I.V."/>
            <person name="Crous P."/>
            <person name="Smith M.E."/>
        </authorList>
    </citation>
    <scope>NUCLEOTIDE SEQUENCE</scope>
    <source>
        <strain evidence="1">Benny 63K</strain>
    </source>
</reference>
<feature type="non-terminal residue" evidence="1">
    <location>
        <position position="197"/>
    </location>
</feature>
<sequence length="197" mass="21569">MPFGAADAGSIARALKILEPYTKGAKAWFEDGDEAWVKGTLIQRADDESVGIARLVFVRDDSVTSTAAQIVAQTGSHTLTTSPMGRGESGSMRRRNSIKAAPLEDLLRMVTRASRLTGGRISSIQRMENNYVIDIAFSELVEPGADGELLPPLCNPPILDCTPDLTTLSYLHEPAVLYNLKRRYEQHLIYTYSGVVL</sequence>
<comment type="caution">
    <text evidence="1">The sequence shown here is derived from an EMBL/GenBank/DDBJ whole genome shotgun (WGS) entry which is preliminary data.</text>
</comment>
<proteinExistence type="predicted"/>
<evidence type="ECO:0000313" key="2">
    <source>
        <dbReference type="Proteomes" id="UP001150581"/>
    </source>
</evidence>
<evidence type="ECO:0000313" key="1">
    <source>
        <dbReference type="EMBL" id="KAJ1890949.1"/>
    </source>
</evidence>
<name>A0ACC1I9S0_9FUNG</name>
<protein>
    <submittedName>
        <fullName evidence="1">Myosin type-2 heavy chain 1</fullName>
    </submittedName>
</protein>
<dbReference type="Proteomes" id="UP001150581">
    <property type="component" value="Unassembled WGS sequence"/>
</dbReference>
<gene>
    <name evidence="1" type="primary">MYO2_5</name>
    <name evidence="1" type="ORF">LPJ66_007192</name>
</gene>